<evidence type="ECO:0000313" key="9">
    <source>
        <dbReference type="EMBL" id="SDR71079.1"/>
    </source>
</evidence>
<dbReference type="Pfam" id="PF05567">
    <property type="entry name" value="T4P_PilY1"/>
    <property type="match status" value="1"/>
</dbReference>
<reference evidence="10" key="1">
    <citation type="submission" date="2016-10" db="EMBL/GenBank/DDBJ databases">
        <authorList>
            <person name="Varghese N."/>
            <person name="Submissions S."/>
        </authorList>
    </citation>
    <scope>NUCLEOTIDE SEQUENCE [LARGE SCALE GENOMIC DNA]</scope>
    <source>
        <strain evidence="10">2SM5</strain>
    </source>
</reference>
<name>A0A1H1LB27_9GAMM</name>
<dbReference type="STRING" id="797277.SAMN05216198_0148"/>
<proteinExistence type="inferred from homology"/>
<dbReference type="Proteomes" id="UP000243426">
    <property type="component" value="Chromosome I"/>
</dbReference>
<comment type="similarity">
    <text evidence="2">Belongs to the PilY1 family.</text>
</comment>
<dbReference type="InterPro" id="IPR036465">
    <property type="entry name" value="vWFA_dom_sf"/>
</dbReference>
<dbReference type="GO" id="GO:0009289">
    <property type="term" value="C:pilus"/>
    <property type="evidence" value="ECO:0007669"/>
    <property type="project" value="UniProtKB-SubCell"/>
</dbReference>
<keyword evidence="3" id="KW-1029">Fimbrium biogenesis</keyword>
<evidence type="ECO:0000256" key="6">
    <source>
        <dbReference type="ARBA" id="ARBA00023263"/>
    </source>
</evidence>
<evidence type="ECO:0000256" key="5">
    <source>
        <dbReference type="ARBA" id="ARBA00022837"/>
    </source>
</evidence>
<dbReference type="InterPro" id="IPR002035">
    <property type="entry name" value="VWF_A"/>
</dbReference>
<protein>
    <submittedName>
        <fullName evidence="9">Type IV pilus assembly protein PilY1</fullName>
    </submittedName>
</protein>
<evidence type="ECO:0000256" key="3">
    <source>
        <dbReference type="ARBA" id="ARBA00022558"/>
    </source>
</evidence>
<accession>A0A1H1LB27</accession>
<dbReference type="EMBL" id="LT629748">
    <property type="protein sequence ID" value="SDR71079.1"/>
    <property type="molecule type" value="Genomic_DNA"/>
</dbReference>
<evidence type="ECO:0000256" key="1">
    <source>
        <dbReference type="ARBA" id="ARBA00004561"/>
    </source>
</evidence>
<dbReference type="PROSITE" id="PS50234">
    <property type="entry name" value="VWFA"/>
    <property type="match status" value="1"/>
</dbReference>
<sequence length="963" mass="102506">MHSHGSEPRCLRSMVAGLALGLCIALPAQAFTPLSGPVLSASAVAPNVVVLFDNSSSMVRNSIDGETRLNIARDVTKEVISANRGVRFGLFTFRETLGRDNAPGGMLRVEAGDIDAGSTAGSARFNQINQALDALNPGRNSNLTWTPLAESYYEVTRYLRGMRAFYPQGWSETQRDSFQSPIQYRCQKNFGLVVTDGLPTHDSEFPTTLEHEPDGKNRRLSGSFNLPDWDGDGADVTASEDTEGGTFYLDDIARFAYETDLRTTGTDQAGQSWNDPQFPLQNLQTYTVGFALDDHRLRQTATAGNGRYFTATDRQQLKDALSSALQEIIASAGSGGGAVTDSQQLNAGVSRYYQTQFDPLDWSGSLHAYSMNDEGEPDTLLWSTDRTFVQGTQSGDFQTWRNAQGNTPAGPVSLGAGTWAALSPAQQMALDAEAAAAGLTGSKAAQRLLNWARGSRDADLRQRSRLLGDIINSAPVMIGAGHHAGPNNTVDYIAYLQDRTTRMPEAMVLGANDGFLRVFDTHGTHLYSFLPAALHTGLGTRARTDYGAGNHHRSGVDGRIVVVDAKLGAHWSTIAASGLGAGGKGLFVVRLFDAAQGSSARGALWETNANHTADIGHIYGRPVIAQLHGSSVLITGNGYGSAGGAGALLIYDLSTGALLKQLDVAGRAGTTQSNGLSSPVPQFDASGEIRAVFAGDLHGQLWKFDLSDPNTANWRVAHGGTPLFSAESGQPITVQPQIHSSVAAGEDLILFGTGKFMEVSDLTDTATQAFYAVLDAPAPPAGGLTPAQLQPQQIDTVTTDPTSGQAVRTVTSHSLDWSTQYGWYLPLIHNGQAEGERVTRDFVIKNARVLFATGFIKTGVTDPCMTQAGGWLMAVTLGTGGMSTRQVLDTNGDRVTDDDDLPAAGLALDIGLPGDLNVLNQGDTGMQPGCSGEVYVVQGSSDVAVVTGQPHCQFNRIMWRQLQ</sequence>
<dbReference type="AlphaFoldDB" id="A0A1H1LB27"/>
<comment type="subcellular location">
    <subcellularLocation>
        <location evidence="1">Fimbrium</location>
    </subcellularLocation>
</comment>
<dbReference type="RefSeq" id="WP_157718491.1">
    <property type="nucleotide sequence ID" value="NZ_LT629748.1"/>
</dbReference>
<dbReference type="Gene3D" id="3.40.50.410">
    <property type="entry name" value="von Willebrand factor, type A domain"/>
    <property type="match status" value="1"/>
</dbReference>
<dbReference type="InterPro" id="IPR008707">
    <property type="entry name" value="B-propeller_PilY1"/>
</dbReference>
<evidence type="ECO:0000256" key="2">
    <source>
        <dbReference type="ARBA" id="ARBA00008387"/>
    </source>
</evidence>
<keyword evidence="7" id="KW-0732">Signal</keyword>
<evidence type="ECO:0000313" key="10">
    <source>
        <dbReference type="Proteomes" id="UP000243426"/>
    </source>
</evidence>
<dbReference type="OrthoDB" id="7156875at2"/>
<keyword evidence="6" id="KW-0281">Fimbrium</keyword>
<keyword evidence="5" id="KW-0106">Calcium</keyword>
<keyword evidence="4" id="KW-0479">Metal-binding</keyword>
<evidence type="ECO:0000256" key="7">
    <source>
        <dbReference type="SAM" id="SignalP"/>
    </source>
</evidence>
<feature type="signal peptide" evidence="7">
    <location>
        <begin position="1"/>
        <end position="30"/>
    </location>
</feature>
<dbReference type="GO" id="GO:0046872">
    <property type="term" value="F:metal ion binding"/>
    <property type="evidence" value="ECO:0007669"/>
    <property type="project" value="UniProtKB-KW"/>
</dbReference>
<feature type="chain" id="PRO_5009253272" evidence="7">
    <location>
        <begin position="31"/>
        <end position="963"/>
    </location>
</feature>
<dbReference type="InterPro" id="IPR011047">
    <property type="entry name" value="Quinoprotein_ADH-like_sf"/>
</dbReference>
<dbReference type="SUPFAM" id="SSF50998">
    <property type="entry name" value="Quinoprotein alcohol dehydrogenase-like"/>
    <property type="match status" value="1"/>
</dbReference>
<gene>
    <name evidence="9" type="ORF">SAMN05216198_0148</name>
</gene>
<feature type="domain" description="VWFA" evidence="8">
    <location>
        <begin position="47"/>
        <end position="325"/>
    </location>
</feature>
<evidence type="ECO:0000259" key="8">
    <source>
        <dbReference type="PROSITE" id="PS50234"/>
    </source>
</evidence>
<organism evidence="9 10">
    <name type="scientific">Halopseudomonas litoralis</name>
    <dbReference type="NCBI Taxonomy" id="797277"/>
    <lineage>
        <taxon>Bacteria</taxon>
        <taxon>Pseudomonadati</taxon>
        <taxon>Pseudomonadota</taxon>
        <taxon>Gammaproteobacteria</taxon>
        <taxon>Pseudomonadales</taxon>
        <taxon>Pseudomonadaceae</taxon>
        <taxon>Halopseudomonas</taxon>
    </lineage>
</organism>
<keyword evidence="10" id="KW-1185">Reference proteome</keyword>
<evidence type="ECO:0000256" key="4">
    <source>
        <dbReference type="ARBA" id="ARBA00022723"/>
    </source>
</evidence>
<dbReference type="SUPFAM" id="SSF53300">
    <property type="entry name" value="vWA-like"/>
    <property type="match status" value="1"/>
</dbReference>